<feature type="repeat" description="WD" evidence="3">
    <location>
        <begin position="380"/>
        <end position="406"/>
    </location>
</feature>
<feature type="repeat" description="WD" evidence="3">
    <location>
        <begin position="421"/>
        <end position="462"/>
    </location>
</feature>
<dbReference type="EMBL" id="JAVFKD010000015">
    <property type="protein sequence ID" value="KAK5989213.1"/>
    <property type="molecule type" value="Genomic_DNA"/>
</dbReference>
<dbReference type="Gene3D" id="2.130.10.10">
    <property type="entry name" value="YVTN repeat-like/Quinoprotein amine dehydrogenase"/>
    <property type="match status" value="4"/>
</dbReference>
<dbReference type="SUPFAM" id="SSF50978">
    <property type="entry name" value="WD40 repeat-like"/>
    <property type="match status" value="3"/>
</dbReference>
<keyword evidence="2" id="KW-0677">Repeat</keyword>
<reference evidence="4 5" key="1">
    <citation type="submission" date="2024-01" db="EMBL/GenBank/DDBJ databases">
        <title>Complete genome of Cladobotryum mycophilum ATHUM6906.</title>
        <authorList>
            <person name="Christinaki A.C."/>
            <person name="Myridakis A.I."/>
            <person name="Kouvelis V.N."/>
        </authorList>
    </citation>
    <scope>NUCLEOTIDE SEQUENCE [LARGE SCALE GENOMIC DNA]</scope>
    <source>
        <strain evidence="4 5">ATHUM6906</strain>
    </source>
</reference>
<feature type="repeat" description="WD" evidence="3">
    <location>
        <begin position="1"/>
        <end position="30"/>
    </location>
</feature>
<dbReference type="PANTHER" id="PTHR19848:SF8">
    <property type="entry name" value="F-BOX AND WD REPEAT DOMAIN CONTAINING 7"/>
    <property type="match status" value="1"/>
</dbReference>
<accession>A0ABR0SAQ1</accession>
<feature type="repeat" description="WD" evidence="3">
    <location>
        <begin position="334"/>
        <end position="375"/>
    </location>
</feature>
<dbReference type="PROSITE" id="PS50082">
    <property type="entry name" value="WD_REPEATS_2"/>
    <property type="match status" value="10"/>
</dbReference>
<dbReference type="PROSITE" id="PS00678">
    <property type="entry name" value="WD_REPEATS_1"/>
    <property type="match status" value="3"/>
</dbReference>
<keyword evidence="1 3" id="KW-0853">WD repeat</keyword>
<feature type="repeat" description="WD" evidence="3">
    <location>
        <begin position="251"/>
        <end position="282"/>
    </location>
</feature>
<feature type="repeat" description="WD" evidence="3">
    <location>
        <begin position="292"/>
        <end position="333"/>
    </location>
</feature>
<dbReference type="PANTHER" id="PTHR19848">
    <property type="entry name" value="WD40 REPEAT PROTEIN"/>
    <property type="match status" value="1"/>
</dbReference>
<dbReference type="Proteomes" id="UP001338125">
    <property type="component" value="Unassembled WGS sequence"/>
</dbReference>
<feature type="repeat" description="WD" evidence="3">
    <location>
        <begin position="209"/>
        <end position="250"/>
    </location>
</feature>
<evidence type="ECO:0000313" key="4">
    <source>
        <dbReference type="EMBL" id="KAK5989213.1"/>
    </source>
</evidence>
<feature type="repeat" description="WD" evidence="3">
    <location>
        <begin position="167"/>
        <end position="208"/>
    </location>
</feature>
<dbReference type="InterPro" id="IPR036322">
    <property type="entry name" value="WD40_repeat_dom_sf"/>
</dbReference>
<evidence type="ECO:0000256" key="3">
    <source>
        <dbReference type="PROSITE-ProRule" id="PRU00221"/>
    </source>
</evidence>
<dbReference type="Pfam" id="PF00400">
    <property type="entry name" value="WD40"/>
    <property type="match status" value="10"/>
</dbReference>
<dbReference type="InterPro" id="IPR001680">
    <property type="entry name" value="WD40_rpt"/>
</dbReference>
<protein>
    <submittedName>
        <fullName evidence="4">Vegetative incompatibility protein HET-E-1</fullName>
    </submittedName>
</protein>
<feature type="repeat" description="WD" evidence="3">
    <location>
        <begin position="470"/>
        <end position="504"/>
    </location>
</feature>
<dbReference type="InterPro" id="IPR019775">
    <property type="entry name" value="WD40_repeat_CS"/>
</dbReference>
<comment type="caution">
    <text evidence="4">The sequence shown here is derived from an EMBL/GenBank/DDBJ whole genome shotgun (WGS) entry which is preliminary data.</text>
</comment>
<name>A0ABR0SAQ1_9HYPO</name>
<keyword evidence="5" id="KW-1185">Reference proteome</keyword>
<gene>
    <name evidence="4" type="ORF">PT974_10715</name>
</gene>
<feature type="repeat" description="WD" evidence="3">
    <location>
        <begin position="38"/>
        <end position="72"/>
    </location>
</feature>
<dbReference type="PROSITE" id="PS50294">
    <property type="entry name" value="WD_REPEATS_REGION"/>
    <property type="match status" value="6"/>
</dbReference>
<dbReference type="InterPro" id="IPR020472">
    <property type="entry name" value="WD40_PAC1"/>
</dbReference>
<proteinExistence type="predicted"/>
<organism evidence="4 5">
    <name type="scientific">Cladobotryum mycophilum</name>
    <dbReference type="NCBI Taxonomy" id="491253"/>
    <lineage>
        <taxon>Eukaryota</taxon>
        <taxon>Fungi</taxon>
        <taxon>Dikarya</taxon>
        <taxon>Ascomycota</taxon>
        <taxon>Pezizomycotina</taxon>
        <taxon>Sordariomycetes</taxon>
        <taxon>Hypocreomycetidae</taxon>
        <taxon>Hypocreales</taxon>
        <taxon>Hypocreaceae</taxon>
        <taxon>Cladobotryum</taxon>
    </lineage>
</organism>
<dbReference type="InterPro" id="IPR015943">
    <property type="entry name" value="WD40/YVTN_repeat-like_dom_sf"/>
</dbReference>
<sequence>MSSDGQYLASGSDDGCIKLWDARTGFCLNTFEVCIGSIKAIALSPDGRYLAVTPFDANIRIWDVEASCHLRTIEKGVRGDGYEIDFVPTFSFDGQRLISVVGNEIKEWDPISGQCHRSLQIPIRNATPVALLAQDHLFALVAPDLHSIWLWNIATSIVKGLDHEVVSLNYGSRVTSIAHSPDKQHMASGYNDGFIMIWAIPSGEKIQVLTDPTGLVQTIAFSPNGHQIASGSSDFRVRIWDATTGACILRIEGHLESITCLVFLSDGNVASGSADCTLKVWNTDLKVDHDMATEYEELIESIKLSSNNELVATGSWDGTIKIWVVTTGQHRATLEGHNNRIMSLNFSPNDKYIASISEDNSVKIWGIATSSCLATLKCHIESVAFSPNSRSIAFGFADGSMEIWNLMPIKHWNIMNSDYEMMAHGSPIHCITFSPDGVSIASSSRDETITIWNISSGYSVKHKLPLFVFIWSMAYSPDGKCLVSCSRDGTVHIMDIETGSFIACCEVGDYRLKQSHTLHFDKTGNYILTNCGGLSIAELIFLKSSKLPLCVLSKSSCHPRGYGTTPDMQWFTYNGKRLAWIPVEHQTAELVVSGPNIIFACESGSVLFFHFTDEAPW</sequence>
<dbReference type="SMART" id="SM00320">
    <property type="entry name" value="WD40"/>
    <property type="match status" value="9"/>
</dbReference>
<dbReference type="CDD" id="cd00200">
    <property type="entry name" value="WD40"/>
    <property type="match status" value="1"/>
</dbReference>
<evidence type="ECO:0000313" key="5">
    <source>
        <dbReference type="Proteomes" id="UP001338125"/>
    </source>
</evidence>
<dbReference type="PRINTS" id="PR00320">
    <property type="entry name" value="GPROTEINBRPT"/>
</dbReference>
<evidence type="ECO:0000256" key="1">
    <source>
        <dbReference type="ARBA" id="ARBA00022574"/>
    </source>
</evidence>
<evidence type="ECO:0000256" key="2">
    <source>
        <dbReference type="ARBA" id="ARBA00022737"/>
    </source>
</evidence>